<dbReference type="Proteomes" id="UP000800036">
    <property type="component" value="Unassembled WGS sequence"/>
</dbReference>
<organism evidence="2 3">
    <name type="scientific">Bimuria novae-zelandiae CBS 107.79</name>
    <dbReference type="NCBI Taxonomy" id="1447943"/>
    <lineage>
        <taxon>Eukaryota</taxon>
        <taxon>Fungi</taxon>
        <taxon>Dikarya</taxon>
        <taxon>Ascomycota</taxon>
        <taxon>Pezizomycotina</taxon>
        <taxon>Dothideomycetes</taxon>
        <taxon>Pleosporomycetidae</taxon>
        <taxon>Pleosporales</taxon>
        <taxon>Massarineae</taxon>
        <taxon>Didymosphaeriaceae</taxon>
        <taxon>Bimuria</taxon>
    </lineage>
</organism>
<name>A0A6A5UTE2_9PLEO</name>
<gene>
    <name evidence="2" type="ORF">BU23DRAFT_573408</name>
</gene>
<dbReference type="AlphaFoldDB" id="A0A6A5UTE2"/>
<feature type="compositionally biased region" description="Low complexity" evidence="1">
    <location>
        <begin position="79"/>
        <end position="96"/>
    </location>
</feature>
<dbReference type="EMBL" id="ML976735">
    <property type="protein sequence ID" value="KAF1967239.1"/>
    <property type="molecule type" value="Genomic_DNA"/>
</dbReference>
<reference evidence="2" key="1">
    <citation type="journal article" date="2020" name="Stud. Mycol.">
        <title>101 Dothideomycetes genomes: a test case for predicting lifestyles and emergence of pathogens.</title>
        <authorList>
            <person name="Haridas S."/>
            <person name="Albert R."/>
            <person name="Binder M."/>
            <person name="Bloem J."/>
            <person name="Labutti K."/>
            <person name="Salamov A."/>
            <person name="Andreopoulos B."/>
            <person name="Baker S."/>
            <person name="Barry K."/>
            <person name="Bills G."/>
            <person name="Bluhm B."/>
            <person name="Cannon C."/>
            <person name="Castanera R."/>
            <person name="Culley D."/>
            <person name="Daum C."/>
            <person name="Ezra D."/>
            <person name="Gonzalez J."/>
            <person name="Henrissat B."/>
            <person name="Kuo A."/>
            <person name="Liang C."/>
            <person name="Lipzen A."/>
            <person name="Lutzoni F."/>
            <person name="Magnuson J."/>
            <person name="Mondo S."/>
            <person name="Nolan M."/>
            <person name="Ohm R."/>
            <person name="Pangilinan J."/>
            <person name="Park H.-J."/>
            <person name="Ramirez L."/>
            <person name="Alfaro M."/>
            <person name="Sun H."/>
            <person name="Tritt A."/>
            <person name="Yoshinaga Y."/>
            <person name="Zwiers L.-H."/>
            <person name="Turgeon B."/>
            <person name="Goodwin S."/>
            <person name="Spatafora J."/>
            <person name="Crous P."/>
            <person name="Grigoriev I."/>
        </authorList>
    </citation>
    <scope>NUCLEOTIDE SEQUENCE</scope>
    <source>
        <strain evidence="2">CBS 107.79</strain>
    </source>
</reference>
<evidence type="ECO:0000313" key="3">
    <source>
        <dbReference type="Proteomes" id="UP000800036"/>
    </source>
</evidence>
<feature type="compositionally biased region" description="Basic and acidic residues" evidence="1">
    <location>
        <begin position="12"/>
        <end position="45"/>
    </location>
</feature>
<protein>
    <submittedName>
        <fullName evidence="2">Uncharacterized protein</fullName>
    </submittedName>
</protein>
<keyword evidence="3" id="KW-1185">Reference proteome</keyword>
<proteinExistence type="predicted"/>
<feature type="region of interest" description="Disordered" evidence="1">
    <location>
        <begin position="12"/>
        <end position="112"/>
    </location>
</feature>
<feature type="compositionally biased region" description="Polar residues" evidence="1">
    <location>
        <begin position="47"/>
        <end position="58"/>
    </location>
</feature>
<feature type="compositionally biased region" description="Basic residues" evidence="1">
    <location>
        <begin position="59"/>
        <end position="78"/>
    </location>
</feature>
<evidence type="ECO:0000256" key="1">
    <source>
        <dbReference type="SAM" id="MobiDB-lite"/>
    </source>
</evidence>
<sequence>MLLLLRSSVRTLEQEKEERRVARERAKEVRDQMKAEQVAARDARKAAQNTRQASTITQRGKRKASKAPLTKRKLKRAKGGAAAHPSSPEAALAPLPKVSSRGRAITLSRKLR</sequence>
<evidence type="ECO:0000313" key="2">
    <source>
        <dbReference type="EMBL" id="KAF1967239.1"/>
    </source>
</evidence>
<accession>A0A6A5UTE2</accession>